<feature type="compositionally biased region" description="Pro residues" evidence="1">
    <location>
        <begin position="117"/>
        <end position="141"/>
    </location>
</feature>
<name>A0A9C6X5H7_FRAOC</name>
<proteinExistence type="predicted"/>
<feature type="region of interest" description="Disordered" evidence="1">
    <location>
        <begin position="78"/>
        <end position="147"/>
    </location>
</feature>
<organism evidence="2 3">
    <name type="scientific">Frankliniella occidentalis</name>
    <name type="common">Western flower thrips</name>
    <name type="synonym">Euthrips occidentalis</name>
    <dbReference type="NCBI Taxonomy" id="133901"/>
    <lineage>
        <taxon>Eukaryota</taxon>
        <taxon>Metazoa</taxon>
        <taxon>Ecdysozoa</taxon>
        <taxon>Arthropoda</taxon>
        <taxon>Hexapoda</taxon>
        <taxon>Insecta</taxon>
        <taxon>Pterygota</taxon>
        <taxon>Neoptera</taxon>
        <taxon>Paraneoptera</taxon>
        <taxon>Thysanoptera</taxon>
        <taxon>Terebrantia</taxon>
        <taxon>Thripoidea</taxon>
        <taxon>Thripidae</taxon>
        <taxon>Frankliniella</taxon>
    </lineage>
</organism>
<reference evidence="3" key="1">
    <citation type="submission" date="2025-08" db="UniProtKB">
        <authorList>
            <consortium name="RefSeq"/>
        </authorList>
    </citation>
    <scope>IDENTIFICATION</scope>
    <source>
        <tissue evidence="3">Whole organism</tissue>
    </source>
</reference>
<keyword evidence="2" id="KW-1185">Reference proteome</keyword>
<sequence>MLTAWMMQHLSKKWSEGLRFVQCMKNRAIHQGTKISSYEAMFGTPMKVGLQAAFPLGAVDELHTEEDLQAFLEEMRIGEGSPQTASQASPADHDVGAAQHSTGTTPRRRVPLHILTGPPPVRPPPSTPPTSPPSNSPPPGPSVLRTPHRLSAATTTPVSTPRFVGWAAPSASYAAARAGSPLLSCCQCGEACSAHDECSECGTGLHPCCAKRGKCGNCSRSTAVLELELRATAEKNLRKQAATMLKISDAKFPPASVGDTVVVPVA</sequence>
<dbReference type="OrthoDB" id="6625112at2759"/>
<dbReference type="RefSeq" id="XP_052129542.1">
    <property type="nucleotide sequence ID" value="XM_052273582.1"/>
</dbReference>
<accession>A0A9C6X5H7</accession>
<gene>
    <name evidence="3" type="primary">LOC127750904</name>
</gene>
<evidence type="ECO:0000256" key="1">
    <source>
        <dbReference type="SAM" id="MobiDB-lite"/>
    </source>
</evidence>
<dbReference type="GeneID" id="127750904"/>
<dbReference type="KEGG" id="foc:127750904"/>
<dbReference type="AlphaFoldDB" id="A0A9C6X5H7"/>
<evidence type="ECO:0000313" key="2">
    <source>
        <dbReference type="Proteomes" id="UP000504606"/>
    </source>
</evidence>
<evidence type="ECO:0000313" key="3">
    <source>
        <dbReference type="RefSeq" id="XP_052129542.1"/>
    </source>
</evidence>
<protein>
    <submittedName>
        <fullName evidence="3">Uncharacterized protein LOC127750904</fullName>
    </submittedName>
</protein>
<dbReference type="Proteomes" id="UP000504606">
    <property type="component" value="Unplaced"/>
</dbReference>